<keyword evidence="2" id="KW-1185">Reference proteome</keyword>
<evidence type="ECO:0000313" key="2">
    <source>
        <dbReference type="Proteomes" id="UP001295684"/>
    </source>
</evidence>
<protein>
    <submittedName>
        <fullName evidence="1">Uncharacterized protein</fullName>
    </submittedName>
</protein>
<comment type="caution">
    <text evidence="1">The sequence shown here is derived from an EMBL/GenBank/DDBJ whole genome shotgun (WGS) entry which is preliminary data.</text>
</comment>
<dbReference type="EMBL" id="CAMPGE010019510">
    <property type="protein sequence ID" value="CAI2377839.1"/>
    <property type="molecule type" value="Genomic_DNA"/>
</dbReference>
<dbReference type="AlphaFoldDB" id="A0AAD2D1V8"/>
<gene>
    <name evidence="1" type="ORF">ECRASSUSDP1_LOCUS19229</name>
</gene>
<accession>A0AAD2D1V8</accession>
<organism evidence="1 2">
    <name type="scientific">Euplotes crassus</name>
    <dbReference type="NCBI Taxonomy" id="5936"/>
    <lineage>
        <taxon>Eukaryota</taxon>
        <taxon>Sar</taxon>
        <taxon>Alveolata</taxon>
        <taxon>Ciliophora</taxon>
        <taxon>Intramacronucleata</taxon>
        <taxon>Spirotrichea</taxon>
        <taxon>Hypotrichia</taxon>
        <taxon>Euplotida</taxon>
        <taxon>Euplotidae</taxon>
        <taxon>Moneuplotes</taxon>
    </lineage>
</organism>
<proteinExistence type="predicted"/>
<dbReference type="Proteomes" id="UP001295684">
    <property type="component" value="Unassembled WGS sequence"/>
</dbReference>
<sequence>MDRLIAPGYFTRPAKVSRGPWFREFMVEDDGLEYYYQYKNGNGEQKYLLTNNIPLAERESIQNLYTGYKRNSALSTFAGLWGGFELVTRVPFFKRMLPGYRFISFLVVGKLLAMEFRYYTGGYYYMPLLCSYFKKYDHVAKSDLFEITDEKREWFELDTSQYMNYDFEDLDHHHHNVNHGPQPEGEALSASWFVELNKYLKGEPNKLKEHPKFRDYNFDYSDKYQWPTTDTVHDVFHAKEIEQHTPDSLKPGAIAKPKNE</sequence>
<evidence type="ECO:0000313" key="1">
    <source>
        <dbReference type="EMBL" id="CAI2377839.1"/>
    </source>
</evidence>
<reference evidence="1" key="1">
    <citation type="submission" date="2023-07" db="EMBL/GenBank/DDBJ databases">
        <authorList>
            <consortium name="AG Swart"/>
            <person name="Singh M."/>
            <person name="Singh A."/>
            <person name="Seah K."/>
            <person name="Emmerich C."/>
        </authorList>
    </citation>
    <scope>NUCLEOTIDE SEQUENCE</scope>
    <source>
        <strain evidence="1">DP1</strain>
    </source>
</reference>
<name>A0AAD2D1V8_EUPCR</name>